<dbReference type="EMBL" id="JXJN01004542">
    <property type="status" value="NOT_ANNOTATED_CDS"/>
    <property type="molecule type" value="Genomic_DNA"/>
</dbReference>
<evidence type="ECO:0000256" key="1">
    <source>
        <dbReference type="SAM" id="MobiDB-lite"/>
    </source>
</evidence>
<name>A0A1B0AW79_9MUSC</name>
<dbReference type="EnsemblMetazoa" id="GPPI010760-RA">
    <property type="protein sequence ID" value="GPPI010760-PA"/>
    <property type="gene ID" value="GPPI010760"/>
</dbReference>
<protein>
    <submittedName>
        <fullName evidence="2">Uncharacterized protein</fullName>
    </submittedName>
</protein>
<dbReference type="AlphaFoldDB" id="A0A1B0AW79"/>
<accession>A0A1B0AW79</accession>
<proteinExistence type="predicted"/>
<evidence type="ECO:0000313" key="3">
    <source>
        <dbReference type="Proteomes" id="UP000092460"/>
    </source>
</evidence>
<dbReference type="EMBL" id="JXJN01004541">
    <property type="status" value="NOT_ANNOTATED_CDS"/>
    <property type="molecule type" value="Genomic_DNA"/>
</dbReference>
<reference evidence="3" key="1">
    <citation type="submission" date="2015-01" db="EMBL/GenBank/DDBJ databases">
        <authorList>
            <person name="Aksoy S."/>
            <person name="Warren W."/>
            <person name="Wilson R.K."/>
        </authorList>
    </citation>
    <scope>NUCLEOTIDE SEQUENCE [LARGE SCALE GENOMIC DNA]</scope>
    <source>
        <strain evidence="3">IAEA</strain>
    </source>
</reference>
<reference evidence="2" key="2">
    <citation type="submission" date="2020-05" db="UniProtKB">
        <authorList>
            <consortium name="EnsemblMetazoa"/>
        </authorList>
    </citation>
    <scope>IDENTIFICATION</scope>
    <source>
        <strain evidence="2">IAEA</strain>
    </source>
</reference>
<feature type="compositionally biased region" description="Low complexity" evidence="1">
    <location>
        <begin position="54"/>
        <end position="70"/>
    </location>
</feature>
<evidence type="ECO:0000313" key="2">
    <source>
        <dbReference type="EnsemblMetazoa" id="GPPI010760-PA"/>
    </source>
</evidence>
<sequence length="141" mass="15238">MRVECTFDTRNKYNKRQLYIYLLRILTASGLELKSKKGAEVPGSPLGPGGPGGPRILSPGGPLAPRSPFSPFNANANNFTVISPPADNPEVVTTTVNNQIKNSQISKASKNVNTNGHCRFPSGNYKGAFLILFGNMLKVYI</sequence>
<dbReference type="VEuPathDB" id="VectorBase:GPPI010760"/>
<keyword evidence="3" id="KW-1185">Reference proteome</keyword>
<organism evidence="2 3">
    <name type="scientific">Glossina palpalis gambiensis</name>
    <dbReference type="NCBI Taxonomy" id="67801"/>
    <lineage>
        <taxon>Eukaryota</taxon>
        <taxon>Metazoa</taxon>
        <taxon>Ecdysozoa</taxon>
        <taxon>Arthropoda</taxon>
        <taxon>Hexapoda</taxon>
        <taxon>Insecta</taxon>
        <taxon>Pterygota</taxon>
        <taxon>Neoptera</taxon>
        <taxon>Endopterygota</taxon>
        <taxon>Diptera</taxon>
        <taxon>Brachycera</taxon>
        <taxon>Muscomorpha</taxon>
        <taxon>Hippoboscoidea</taxon>
        <taxon>Glossinidae</taxon>
        <taxon>Glossina</taxon>
    </lineage>
</organism>
<feature type="region of interest" description="Disordered" evidence="1">
    <location>
        <begin position="37"/>
        <end position="70"/>
    </location>
</feature>
<dbReference type="Proteomes" id="UP000092460">
    <property type="component" value="Unassembled WGS sequence"/>
</dbReference>